<evidence type="ECO:0000313" key="2">
    <source>
        <dbReference type="Proteomes" id="UP000789759"/>
    </source>
</evidence>
<comment type="caution">
    <text evidence="1">The sequence shown here is derived from an EMBL/GenBank/DDBJ whole genome shotgun (WGS) entry which is preliminary data.</text>
</comment>
<gene>
    <name evidence="1" type="ORF">CPELLU_LOCUS10090</name>
</gene>
<dbReference type="Proteomes" id="UP000789759">
    <property type="component" value="Unassembled WGS sequence"/>
</dbReference>
<dbReference type="PANTHER" id="PTHR14187">
    <property type="entry name" value="ALPHA KINASE/ELONGATION FACTOR 2 KINASE"/>
    <property type="match status" value="1"/>
</dbReference>
<dbReference type="CDD" id="cd10229">
    <property type="entry name" value="ASKHA_NBD_HSP70_HSPA12"/>
    <property type="match status" value="1"/>
</dbReference>
<dbReference type="PANTHER" id="PTHR14187:SF5">
    <property type="entry name" value="HEAT SHOCK 70 KDA PROTEIN 12A"/>
    <property type="match status" value="1"/>
</dbReference>
<name>A0A9N9EBJ1_9GLOM</name>
<dbReference type="SUPFAM" id="SSF53067">
    <property type="entry name" value="Actin-like ATPase domain"/>
    <property type="match status" value="2"/>
</dbReference>
<reference evidence="1" key="1">
    <citation type="submission" date="2021-06" db="EMBL/GenBank/DDBJ databases">
        <authorList>
            <person name="Kallberg Y."/>
            <person name="Tangrot J."/>
            <person name="Rosling A."/>
        </authorList>
    </citation>
    <scope>NUCLEOTIDE SEQUENCE</scope>
    <source>
        <strain evidence="1">FL966</strain>
    </source>
</reference>
<dbReference type="EMBL" id="CAJVQA010008143">
    <property type="protein sequence ID" value="CAG8667266.1"/>
    <property type="molecule type" value="Genomic_DNA"/>
</dbReference>
<organism evidence="1 2">
    <name type="scientific">Cetraspora pellucida</name>
    <dbReference type="NCBI Taxonomy" id="1433469"/>
    <lineage>
        <taxon>Eukaryota</taxon>
        <taxon>Fungi</taxon>
        <taxon>Fungi incertae sedis</taxon>
        <taxon>Mucoromycota</taxon>
        <taxon>Glomeromycotina</taxon>
        <taxon>Glomeromycetes</taxon>
        <taxon>Diversisporales</taxon>
        <taxon>Gigasporaceae</taxon>
        <taxon>Cetraspora</taxon>
    </lineage>
</organism>
<dbReference type="OrthoDB" id="2963168at2759"/>
<dbReference type="AlphaFoldDB" id="A0A9N9EBJ1"/>
<keyword evidence="2" id="KW-1185">Reference proteome</keyword>
<accession>A0A9N9EBJ1</accession>
<proteinExistence type="predicted"/>
<dbReference type="Gene3D" id="3.30.420.40">
    <property type="match status" value="2"/>
</dbReference>
<protein>
    <submittedName>
        <fullName evidence="1">4469_t:CDS:1</fullName>
    </submittedName>
</protein>
<sequence length="595" mass="67981">MLESNDIDDDIPMLEENERLNLTFKRLFDDALKIEDDVEENDIRVVAAIDFGTTYSGYAYAHLKSNPLDIITCVEWPEYDGIPKVPTVLKYDESFNVIDWGYPALINLDRRNLDRKSLNQISNMKPVELFKLHLGNTDDMESKPYLPSGLGYKQAITDYLREIGDSLKDQLKRWQTIDYFKNVRLVLTVPVEFDNDAISIMRKCAVEAGLTKQKHNSNGSNLLFVHEPEAAAVHCLKSSGEYNLLAGDTFMVVDSGGGTVDITTMKLLVGGKLSEKIESKGDYCGGNYVDQEFLKFLAKKVGESTIEILKKSHYGQIQYVVQTFRRRIKYRFTGKREDFNDFELDLEDSCPIMKNYVKDDIKDELELSMWVITIKYDDVKEMFDPVIDKIIKLIHGRVNALDTPCSAMLLVGGFSESKYLVSRIREEFKEIIPNISIPSNPMLAVVKGAVQFGISQKIIVNRILKWTYGTDIIRKWESSDPLDRKIGDHIKVFSRLAKRGDKVSVGEKVVRIFSTTHALQYMMGLDLYVTRDNDAEYCDSQGVELLDKFNIKVPITGTEKRAILYIMNFGMVEIQVTAINPDNGMKYERVFDFDI</sequence>
<evidence type="ECO:0000313" key="1">
    <source>
        <dbReference type="EMBL" id="CAG8667266.1"/>
    </source>
</evidence>
<dbReference type="InterPro" id="IPR043129">
    <property type="entry name" value="ATPase_NBD"/>
</dbReference>